<dbReference type="EMBL" id="JAFHKU010000133">
    <property type="protein sequence ID" value="MBN3559977.1"/>
    <property type="molecule type" value="Genomic_DNA"/>
</dbReference>
<dbReference type="Gene3D" id="1.10.260.40">
    <property type="entry name" value="lambda repressor-like DNA-binding domains"/>
    <property type="match status" value="1"/>
</dbReference>
<dbReference type="EMBL" id="JACHNX010000001">
    <property type="protein sequence ID" value="MBB4608310.1"/>
    <property type="molecule type" value="Genomic_DNA"/>
</dbReference>
<organism evidence="3 5">
    <name type="scientific">Sphingomonas yabuuchiae</name>
    <dbReference type="NCBI Taxonomy" id="172044"/>
    <lineage>
        <taxon>Bacteria</taxon>
        <taxon>Pseudomonadati</taxon>
        <taxon>Pseudomonadota</taxon>
        <taxon>Alphaproteobacteria</taxon>
        <taxon>Sphingomonadales</taxon>
        <taxon>Sphingomonadaceae</taxon>
        <taxon>Sphingomonas</taxon>
    </lineage>
</organism>
<dbReference type="SMART" id="SM00530">
    <property type="entry name" value="HTH_XRE"/>
    <property type="match status" value="1"/>
</dbReference>
<keyword evidence="4" id="KW-1185">Reference proteome</keyword>
<reference evidence="3" key="2">
    <citation type="submission" date="2021-01" db="EMBL/GenBank/DDBJ databases">
        <title>Genome Sequencing of Type Strains.</title>
        <authorList>
            <person name="Lemaire J.F."/>
            <person name="Inderbitzin P."/>
            <person name="Collins S.B."/>
            <person name="Wespe N."/>
            <person name="Knight-Connoni V."/>
        </authorList>
    </citation>
    <scope>NUCLEOTIDE SEQUENCE</scope>
    <source>
        <strain evidence="3">DSM 14562</strain>
    </source>
</reference>
<dbReference type="InterPro" id="IPR001387">
    <property type="entry name" value="Cro/C1-type_HTH"/>
</dbReference>
<dbReference type="SUPFAM" id="SSF47413">
    <property type="entry name" value="lambda repressor-like DNA-binding domains"/>
    <property type="match status" value="1"/>
</dbReference>
<protein>
    <submittedName>
        <fullName evidence="3">Helix-turn-helix transcriptional regulator</fullName>
    </submittedName>
    <submittedName>
        <fullName evidence="2">Transcriptional regulator with XRE-family HTH domain</fullName>
    </submittedName>
</protein>
<evidence type="ECO:0000313" key="4">
    <source>
        <dbReference type="Proteomes" id="UP000584663"/>
    </source>
</evidence>
<dbReference type="Proteomes" id="UP000704529">
    <property type="component" value="Unassembled WGS sequence"/>
</dbReference>
<proteinExistence type="predicted"/>
<comment type="caution">
    <text evidence="3">The sequence shown here is derived from an EMBL/GenBank/DDBJ whole genome shotgun (WGS) entry which is preliminary data.</text>
</comment>
<dbReference type="Pfam" id="PF01381">
    <property type="entry name" value="HTH_3"/>
    <property type="match status" value="1"/>
</dbReference>
<evidence type="ECO:0000313" key="3">
    <source>
        <dbReference type="EMBL" id="MBN3559977.1"/>
    </source>
</evidence>
<dbReference type="RefSeq" id="WP_184103790.1">
    <property type="nucleotide sequence ID" value="NZ_JACHNX010000001.1"/>
</dbReference>
<feature type="domain" description="HTH cro/C1-type" evidence="1">
    <location>
        <begin position="13"/>
        <end position="67"/>
    </location>
</feature>
<gene>
    <name evidence="2" type="ORF">GGQ89_000498</name>
    <name evidence="3" type="ORF">JYA60_17270</name>
</gene>
<dbReference type="PROSITE" id="PS50943">
    <property type="entry name" value="HTH_CROC1"/>
    <property type="match status" value="1"/>
</dbReference>
<sequence length="106" mass="10949">MAADIYARVGAAIRARRGAIGLTQAMLAAETGLSRSSITNIENGGQAILLHQLVDVARALKTDACELLIAGAVNGEHDVRTDVRVGDGRATALLSRLTPIGGSVSR</sequence>
<evidence type="ECO:0000313" key="5">
    <source>
        <dbReference type="Proteomes" id="UP000704529"/>
    </source>
</evidence>
<dbReference type="AlphaFoldDB" id="A0AA41DFP2"/>
<dbReference type="CDD" id="cd00093">
    <property type="entry name" value="HTH_XRE"/>
    <property type="match status" value="1"/>
</dbReference>
<evidence type="ECO:0000313" key="2">
    <source>
        <dbReference type="EMBL" id="MBB4608310.1"/>
    </source>
</evidence>
<dbReference type="Proteomes" id="UP000584663">
    <property type="component" value="Unassembled WGS sequence"/>
</dbReference>
<dbReference type="GO" id="GO:0003677">
    <property type="term" value="F:DNA binding"/>
    <property type="evidence" value="ECO:0007669"/>
    <property type="project" value="InterPro"/>
</dbReference>
<dbReference type="InterPro" id="IPR010982">
    <property type="entry name" value="Lambda_DNA-bd_dom_sf"/>
</dbReference>
<evidence type="ECO:0000259" key="1">
    <source>
        <dbReference type="PROSITE" id="PS50943"/>
    </source>
</evidence>
<reference evidence="2 4" key="1">
    <citation type="submission" date="2020-08" db="EMBL/GenBank/DDBJ databases">
        <title>Genomic Encyclopedia of Type Strains, Phase IV (KMG-IV): sequencing the most valuable type-strain genomes for metagenomic binning, comparative biology and taxonomic classification.</title>
        <authorList>
            <person name="Goeker M."/>
        </authorList>
    </citation>
    <scope>NUCLEOTIDE SEQUENCE [LARGE SCALE GENOMIC DNA]</scope>
    <source>
        <strain evidence="2 4">DSM 14562</strain>
    </source>
</reference>
<name>A0AA41DFP2_9SPHN</name>
<accession>A0AA41DFP2</accession>